<reference evidence="1" key="2">
    <citation type="journal article" date="2006" name="Infect. Immun.">
        <title>Plasmid diversity in neisseriae.</title>
        <authorList>
            <person name="van Passel M.W."/>
            <person name="van der Ende A."/>
            <person name="Bart A."/>
        </authorList>
    </citation>
    <scope>NUCLEOTIDE SEQUENCE</scope>
    <source>
        <strain evidence="1">8101503</strain>
        <plasmid evidence="1">pNL9</plasmid>
    </source>
</reference>
<organism evidence="1">
    <name type="scientific">Neisseria lactamica</name>
    <dbReference type="NCBI Taxonomy" id="486"/>
    <lineage>
        <taxon>Bacteria</taxon>
        <taxon>Pseudomonadati</taxon>
        <taxon>Pseudomonadota</taxon>
        <taxon>Betaproteobacteria</taxon>
        <taxon>Neisseriales</taxon>
        <taxon>Neisseriaceae</taxon>
        <taxon>Neisseria</taxon>
    </lineage>
</organism>
<proteinExistence type="predicted"/>
<keyword evidence="1" id="KW-0614">Plasmid</keyword>
<accession>Q0QVY2</accession>
<dbReference type="RefSeq" id="WP_002220993.1">
    <property type="nucleotide sequence ID" value="NC_010923.1"/>
</dbReference>
<dbReference type="AlphaFoldDB" id="Q0QVY2"/>
<sequence length="100" mass="11306">MKMIARVTGMKRSKGITEKGQSYDSTKLFIEIQFPESQDMCGYASQEFAYGTYENYEKLLASGVKMPFKAEIDFDFVTNGKAVKQIVTNVVPVFEKPKNS</sequence>
<geneLocation type="plasmid" evidence="1">
    <name>pNL9</name>
</geneLocation>
<name>Q0QVY2_NEILA</name>
<protein>
    <submittedName>
        <fullName evidence="1">PNL9_p4</fullName>
    </submittedName>
</protein>
<reference evidence="1" key="1">
    <citation type="submission" date="2005-10" db="EMBL/GenBank/DDBJ databases">
        <authorList>
            <person name="van Passel M.W.J."/>
            <person name="van der Ende A."/>
            <person name="Aldert B."/>
        </authorList>
    </citation>
    <scope>NUCLEOTIDE SEQUENCE</scope>
    <source>
        <strain evidence="1">8101503</strain>
        <plasmid evidence="1">pNL9</plasmid>
    </source>
</reference>
<dbReference type="EMBL" id="DQ229163">
    <property type="protein sequence ID" value="ABC41150.1"/>
    <property type="molecule type" value="Genomic_DNA"/>
</dbReference>
<evidence type="ECO:0000313" key="1">
    <source>
        <dbReference type="EMBL" id="ABC41150.1"/>
    </source>
</evidence>